<feature type="domain" description="NERD" evidence="4">
    <location>
        <begin position="137"/>
        <end position="262"/>
    </location>
</feature>
<reference evidence="5 6" key="1">
    <citation type="submission" date="2015-02" db="EMBL/GenBank/DDBJ databases">
        <title>Draft genome sequences of ten Microbacterium spp. with emphasis on heavy metal contaminated environments.</title>
        <authorList>
            <person name="Corretto E."/>
        </authorList>
    </citation>
    <scope>NUCLEOTIDE SEQUENCE [LARGE SCALE GENOMIC DNA]</scope>
    <source>
        <strain evidence="5 6">ARN176</strain>
    </source>
</reference>
<sequence>METSTLVLIVTAAVLFIALVVTAWVMSRRTRRAKEELAAAQQEHSSEESALTARHAGEKRELQQQHDSSLAELAVRNDSQAQQRLAEHETEITRLQAERDAAVKAGTESQQLAGQGMRWELASRELLVDACTAAGLDAIIATNIVFSPHDDEATAPYCVQLDHLVITEKAVVLVDSKNWKGLIFDGKKPSSMAGALSILFDETALPTSYAISLKRDSAGSVSVRSKLEHESPAFQVRRQARRFHGHLAARHGSAPYLQTCVFYSHPDARVWTDGLDEGERGRATRIASARTIQKALIDVQTNGSTAPTSHQLTQLVATVRELGADLHGTGRFASEFASPVPLTFRVPARAARTTATAPTATQDGPRMATRRRAVA</sequence>
<dbReference type="Pfam" id="PF08378">
    <property type="entry name" value="NERD"/>
    <property type="match status" value="1"/>
</dbReference>
<dbReference type="Proteomes" id="UP000033740">
    <property type="component" value="Unassembled WGS sequence"/>
</dbReference>
<keyword evidence="3" id="KW-1133">Transmembrane helix</keyword>
<dbReference type="PATRIC" id="fig|582680.6.peg.1614"/>
<dbReference type="RefSeq" id="WP_045271649.1">
    <property type="nucleotide sequence ID" value="NZ_JYIX01000032.1"/>
</dbReference>
<dbReference type="InterPro" id="IPR011528">
    <property type="entry name" value="NERD"/>
</dbReference>
<feature type="coiled-coil region" evidence="1">
    <location>
        <begin position="78"/>
        <end position="105"/>
    </location>
</feature>
<feature type="region of interest" description="Disordered" evidence="2">
    <location>
        <begin position="351"/>
        <end position="375"/>
    </location>
</feature>
<keyword evidence="3" id="KW-0472">Membrane</keyword>
<feature type="compositionally biased region" description="Basic and acidic residues" evidence="2">
    <location>
        <begin position="55"/>
        <end position="64"/>
    </location>
</feature>
<proteinExistence type="predicted"/>
<feature type="region of interest" description="Disordered" evidence="2">
    <location>
        <begin position="36"/>
        <end position="68"/>
    </location>
</feature>
<name>A0A0F0LND4_9MICO</name>
<protein>
    <submittedName>
        <fullName evidence="5">Nuclease-related domain protein</fullName>
    </submittedName>
</protein>
<comment type="caution">
    <text evidence="5">The sequence shown here is derived from an EMBL/GenBank/DDBJ whole genome shotgun (WGS) entry which is preliminary data.</text>
</comment>
<evidence type="ECO:0000313" key="5">
    <source>
        <dbReference type="EMBL" id="KJL33770.1"/>
    </source>
</evidence>
<accession>A0A0F0LND4</accession>
<keyword evidence="1" id="KW-0175">Coiled coil</keyword>
<evidence type="ECO:0000313" key="6">
    <source>
        <dbReference type="Proteomes" id="UP000033740"/>
    </source>
</evidence>
<organism evidence="5 6">
    <name type="scientific">Microbacterium azadirachtae</name>
    <dbReference type="NCBI Taxonomy" id="582680"/>
    <lineage>
        <taxon>Bacteria</taxon>
        <taxon>Bacillati</taxon>
        <taxon>Actinomycetota</taxon>
        <taxon>Actinomycetes</taxon>
        <taxon>Micrococcales</taxon>
        <taxon>Microbacteriaceae</taxon>
        <taxon>Microbacterium</taxon>
    </lineage>
</organism>
<keyword evidence="6" id="KW-1185">Reference proteome</keyword>
<evidence type="ECO:0000256" key="2">
    <source>
        <dbReference type="SAM" id="MobiDB-lite"/>
    </source>
</evidence>
<feature type="transmembrane region" description="Helical" evidence="3">
    <location>
        <begin position="6"/>
        <end position="26"/>
    </location>
</feature>
<dbReference type="EMBL" id="JYIX01000032">
    <property type="protein sequence ID" value="KJL33770.1"/>
    <property type="molecule type" value="Genomic_DNA"/>
</dbReference>
<gene>
    <name evidence="5" type="ORF">RS86_01567</name>
</gene>
<dbReference type="AlphaFoldDB" id="A0A0F0LND4"/>
<feature type="compositionally biased region" description="Low complexity" evidence="2">
    <location>
        <begin position="351"/>
        <end position="361"/>
    </location>
</feature>
<keyword evidence="3" id="KW-0812">Transmembrane</keyword>
<evidence type="ECO:0000259" key="4">
    <source>
        <dbReference type="Pfam" id="PF08378"/>
    </source>
</evidence>
<evidence type="ECO:0000256" key="3">
    <source>
        <dbReference type="SAM" id="Phobius"/>
    </source>
</evidence>
<evidence type="ECO:0000256" key="1">
    <source>
        <dbReference type="SAM" id="Coils"/>
    </source>
</evidence>